<evidence type="ECO:0000256" key="1">
    <source>
        <dbReference type="ARBA" id="ARBA00023235"/>
    </source>
</evidence>
<dbReference type="Pfam" id="PF01177">
    <property type="entry name" value="Asp_Glu_race"/>
    <property type="match status" value="1"/>
</dbReference>
<organism evidence="2">
    <name type="scientific">uncultured spirochete</name>
    <dbReference type="NCBI Taxonomy" id="156406"/>
    <lineage>
        <taxon>Bacteria</taxon>
        <taxon>Pseudomonadati</taxon>
        <taxon>Spirochaetota</taxon>
        <taxon>Spirochaetia</taxon>
        <taxon>Spirochaetales</taxon>
        <taxon>environmental samples</taxon>
    </lineage>
</organism>
<dbReference type="Gene3D" id="3.40.50.1860">
    <property type="match status" value="2"/>
</dbReference>
<sequence length="271" mass="29963">MQSNNDALHVCVFDSGIGGLPFLKAIHQEWRGVTISYVADDAGFPYGTKSPEAIRDILFERVRRIRARLDPDILVISCVTAVQIGLKDLQAAHRPMKIIGAIPPIAQAARETQSHRIAVLTTARAAEDAFLDDMIARDAPEIDVFRIPAQDLVDYVEQHLPFAEQESAEAAVEPYIAYALEKGADRLVLASSHFVFLEEAIRHVITARGMDDVHCLDSREHVLSALRRFLFSEPAAEAANEGGFYLTGDRKPCPSYIAWANRFGTAVPELL</sequence>
<dbReference type="PANTHER" id="PTHR21198:SF3">
    <property type="entry name" value="GLUTAMATE RACEMASE"/>
    <property type="match status" value="1"/>
</dbReference>
<keyword evidence="1 2" id="KW-0413">Isomerase</keyword>
<dbReference type="PANTHER" id="PTHR21198">
    <property type="entry name" value="GLUTAMATE RACEMASE"/>
    <property type="match status" value="1"/>
</dbReference>
<dbReference type="InterPro" id="IPR015942">
    <property type="entry name" value="Asp/Glu/hydantoin_racemase"/>
</dbReference>
<dbReference type="EMBL" id="FWDM01000002">
    <property type="protein sequence ID" value="SLM09832.1"/>
    <property type="molecule type" value="Genomic_DNA"/>
</dbReference>
<name>A0A3P3XFG3_9SPIR</name>
<gene>
    <name evidence="2" type="ORF">SPIROBIBN47_100062</name>
</gene>
<accession>A0A3P3XFG3</accession>
<dbReference type="AlphaFoldDB" id="A0A3P3XFG3"/>
<protein>
    <submittedName>
        <fullName evidence="2">Putative Glutamate racemase</fullName>
        <ecNumber evidence="2">5.1.1.3</ecNumber>
    </submittedName>
</protein>
<dbReference type="InterPro" id="IPR001920">
    <property type="entry name" value="Asp/Glu_race"/>
</dbReference>
<reference evidence="2" key="1">
    <citation type="submission" date="2017-02" db="EMBL/GenBank/DDBJ databases">
        <authorList>
            <person name="Regsiter A."/>
            <person name="William W."/>
        </authorList>
    </citation>
    <scope>NUCLEOTIDE SEQUENCE</scope>
    <source>
        <strain evidence="2">Bib</strain>
    </source>
</reference>
<evidence type="ECO:0000313" key="2">
    <source>
        <dbReference type="EMBL" id="SLM09832.1"/>
    </source>
</evidence>
<proteinExistence type="predicted"/>
<dbReference type="GO" id="GO:0008881">
    <property type="term" value="F:glutamate racemase activity"/>
    <property type="evidence" value="ECO:0007669"/>
    <property type="project" value="UniProtKB-EC"/>
</dbReference>
<dbReference type="EC" id="5.1.1.3" evidence="2"/>
<dbReference type="SUPFAM" id="SSF53681">
    <property type="entry name" value="Aspartate/glutamate racemase"/>
    <property type="match status" value="2"/>
</dbReference>